<evidence type="ECO:0000256" key="3">
    <source>
        <dbReference type="ARBA" id="ARBA00022989"/>
    </source>
</evidence>
<organism evidence="6 7">
    <name type="scientific">Papilio machaon</name>
    <name type="common">Old World swallowtail butterfly</name>
    <dbReference type="NCBI Taxonomy" id="76193"/>
    <lineage>
        <taxon>Eukaryota</taxon>
        <taxon>Metazoa</taxon>
        <taxon>Ecdysozoa</taxon>
        <taxon>Arthropoda</taxon>
        <taxon>Hexapoda</taxon>
        <taxon>Insecta</taxon>
        <taxon>Pterygota</taxon>
        <taxon>Neoptera</taxon>
        <taxon>Endopterygota</taxon>
        <taxon>Lepidoptera</taxon>
        <taxon>Glossata</taxon>
        <taxon>Ditrysia</taxon>
        <taxon>Papilionoidea</taxon>
        <taxon>Papilionidae</taxon>
        <taxon>Papilioninae</taxon>
        <taxon>Papilio</taxon>
    </lineage>
</organism>
<evidence type="ECO:0000313" key="6">
    <source>
        <dbReference type="EMBL" id="KPJ21545.1"/>
    </source>
</evidence>
<dbReference type="Proteomes" id="UP000053240">
    <property type="component" value="Unassembled WGS sequence"/>
</dbReference>
<dbReference type="GO" id="GO:0006457">
    <property type="term" value="P:protein folding"/>
    <property type="evidence" value="ECO:0007669"/>
    <property type="project" value="InterPro"/>
</dbReference>
<comment type="caution">
    <text evidence="6">The sequence shown here is derived from an EMBL/GenBank/DDBJ whole genome shotgun (WGS) entry which is preliminary data.</text>
</comment>
<keyword evidence="2" id="KW-0812">Transmembrane</keyword>
<dbReference type="EMBL" id="LADJ01052650">
    <property type="protein sequence ID" value="KPJ21545.1"/>
    <property type="molecule type" value="Genomic_DNA"/>
</dbReference>
<protein>
    <submittedName>
        <fullName evidence="6">Calmegin</fullName>
    </submittedName>
</protein>
<reference evidence="6 7" key="1">
    <citation type="journal article" date="2015" name="Nat. Commun.">
        <title>Outbred genome sequencing and CRISPR/Cas9 gene editing in butterflies.</title>
        <authorList>
            <person name="Li X."/>
            <person name="Fan D."/>
            <person name="Zhang W."/>
            <person name="Liu G."/>
            <person name="Zhang L."/>
            <person name="Zhao L."/>
            <person name="Fang X."/>
            <person name="Chen L."/>
            <person name="Dong Y."/>
            <person name="Chen Y."/>
            <person name="Ding Y."/>
            <person name="Zhao R."/>
            <person name="Feng M."/>
            <person name="Zhu Y."/>
            <person name="Feng Y."/>
            <person name="Jiang X."/>
            <person name="Zhu D."/>
            <person name="Xiang H."/>
            <person name="Feng X."/>
            <person name="Li S."/>
            <person name="Wang J."/>
            <person name="Zhang G."/>
            <person name="Kronforst M.R."/>
            <person name="Wang W."/>
        </authorList>
    </citation>
    <scope>NUCLEOTIDE SEQUENCE [LARGE SCALE GENOMIC DNA]</scope>
    <source>
        <strain evidence="6">Ya'a_city_454_Pm</strain>
        <tissue evidence="6">Whole body</tissue>
    </source>
</reference>
<comment type="subcellular location">
    <subcellularLocation>
        <location evidence="1">Endoplasmic reticulum membrane</location>
        <topology evidence="1">Single-pass membrane protein</topology>
    </subcellularLocation>
</comment>
<dbReference type="Gene3D" id="2.10.250.10">
    <property type="entry name" value="Calreticulin/calnexin, P domain"/>
    <property type="match status" value="1"/>
</dbReference>
<keyword evidence="4" id="KW-0472">Membrane</keyword>
<dbReference type="InParanoid" id="A0A0N1IQW6"/>
<proteinExistence type="inferred from homology"/>
<dbReference type="GO" id="GO:0005789">
    <property type="term" value="C:endoplasmic reticulum membrane"/>
    <property type="evidence" value="ECO:0007669"/>
    <property type="project" value="UniProtKB-SubCell"/>
</dbReference>
<name>A0A0N1IQW6_PAPMA</name>
<dbReference type="AlphaFoldDB" id="A0A0N1IQW6"/>
<dbReference type="PANTHER" id="PTHR11073">
    <property type="entry name" value="CALRETICULIN AND CALNEXIN"/>
    <property type="match status" value="1"/>
</dbReference>
<dbReference type="InterPro" id="IPR009033">
    <property type="entry name" value="Calreticulin/calnexin_P_dom_sf"/>
</dbReference>
<evidence type="ECO:0000256" key="4">
    <source>
        <dbReference type="ARBA" id="ARBA00023136"/>
    </source>
</evidence>
<evidence type="ECO:0000313" key="7">
    <source>
        <dbReference type="Proteomes" id="UP000053240"/>
    </source>
</evidence>
<dbReference type="GO" id="GO:0051082">
    <property type="term" value="F:unfolded protein binding"/>
    <property type="evidence" value="ECO:0007669"/>
    <property type="project" value="InterPro"/>
</dbReference>
<keyword evidence="7" id="KW-1185">Reference proteome</keyword>
<accession>A0A0N1IQW6</accession>
<sequence>MTPLQKRLSKFQPYMKIVRICPFTSAKKTFTAIVDPSATKPEDWDEEAPAQIVDPNAVKPDGWLDDAPEMIPGHY</sequence>
<evidence type="ECO:0000256" key="1">
    <source>
        <dbReference type="ARBA" id="ARBA00004389"/>
    </source>
</evidence>
<dbReference type="InterPro" id="IPR001580">
    <property type="entry name" value="Calret/calnex"/>
</dbReference>
<dbReference type="GO" id="GO:0036503">
    <property type="term" value="P:ERAD pathway"/>
    <property type="evidence" value="ECO:0007669"/>
    <property type="project" value="TreeGrafter"/>
</dbReference>
<comment type="similarity">
    <text evidence="5">Belongs to the calreticulin family.</text>
</comment>
<dbReference type="PANTHER" id="PTHR11073:SF1">
    <property type="entry name" value="CALNEXIN 14D-RELATED"/>
    <property type="match status" value="1"/>
</dbReference>
<evidence type="ECO:0000256" key="2">
    <source>
        <dbReference type="ARBA" id="ARBA00022692"/>
    </source>
</evidence>
<dbReference type="Pfam" id="PF00262">
    <property type="entry name" value="Calreticulin"/>
    <property type="match status" value="1"/>
</dbReference>
<dbReference type="STRING" id="76193.A0A0N1IQW6"/>
<keyword evidence="5" id="KW-0256">Endoplasmic reticulum</keyword>
<keyword evidence="3" id="KW-1133">Transmembrane helix</keyword>
<dbReference type="SUPFAM" id="SSF63887">
    <property type="entry name" value="P-domain of calnexin/calreticulin"/>
    <property type="match status" value="1"/>
</dbReference>
<dbReference type="GO" id="GO:0005509">
    <property type="term" value="F:calcium ion binding"/>
    <property type="evidence" value="ECO:0007669"/>
    <property type="project" value="InterPro"/>
</dbReference>
<keyword evidence="5" id="KW-0143">Chaperone</keyword>
<evidence type="ECO:0000256" key="5">
    <source>
        <dbReference type="RuleBase" id="RU362126"/>
    </source>
</evidence>
<gene>
    <name evidence="6" type="ORF">RR48_00222</name>
</gene>